<dbReference type="CDD" id="cd00561">
    <property type="entry name" value="CobA_ACA"/>
    <property type="match status" value="1"/>
</dbReference>
<gene>
    <name evidence="11" type="ORF">DGD08_15270</name>
</gene>
<evidence type="ECO:0000256" key="8">
    <source>
        <dbReference type="ARBA" id="ARBA00048555"/>
    </source>
</evidence>
<accession>A0A3D4VCJ7</accession>
<dbReference type="EMBL" id="DPIY01000011">
    <property type="protein sequence ID" value="HCT58564.1"/>
    <property type="molecule type" value="Genomic_DNA"/>
</dbReference>
<evidence type="ECO:0000313" key="12">
    <source>
        <dbReference type="Proteomes" id="UP000264071"/>
    </source>
</evidence>
<sequence>MPRCSCGMAPPSVCRRMCAWPPDILKTTIASSRRLPGFAPLSPGRPMTHPDLLPDDFEDDLEPRVELLDDELEPRVDPLAAPKTAVAANGRKVPTPKQKRPGAYRVPPRKDRHGLLIVNTGHGKGKTTAALGVMLRAYGRDMSTAMYQFVKRLGNTGEHRTARVLGIEAMALGGGCTGKRRKEDRDLTEDKNRAIAGWELCARHITEGTYDVLVLDELTLPLKWGWLDETEVIRTLQERPQGTHVVVTGRDASQAMIDAADLVTDMRVIKHPLRDQGIKAQGGIDV</sequence>
<evidence type="ECO:0000256" key="2">
    <source>
        <dbReference type="ARBA" id="ARBA00007487"/>
    </source>
</evidence>
<comment type="similarity">
    <text evidence="2">Belongs to the Cob(I)alamin adenosyltransferase family.</text>
</comment>
<comment type="caution">
    <text evidence="11">The sequence shown here is derived from an EMBL/GenBank/DDBJ whole genome shotgun (WGS) entry which is preliminary data.</text>
</comment>
<evidence type="ECO:0000256" key="4">
    <source>
        <dbReference type="ARBA" id="ARBA00024929"/>
    </source>
</evidence>
<name>A0A3D4VCJ7_9BACT</name>
<comment type="catalytic activity">
    <reaction evidence="9">
        <text>2 cob(II)alamin + reduced [electron-transfer flavoprotein] + 2 ATP = 2 adenosylcob(III)alamin + 2 triphosphate + oxidized [electron-transfer flavoprotein] + 3 H(+)</text>
        <dbReference type="Rhea" id="RHEA:28671"/>
        <dbReference type="Rhea" id="RHEA-COMP:10685"/>
        <dbReference type="Rhea" id="RHEA-COMP:10686"/>
        <dbReference type="ChEBI" id="CHEBI:15378"/>
        <dbReference type="ChEBI" id="CHEBI:16304"/>
        <dbReference type="ChEBI" id="CHEBI:18036"/>
        <dbReference type="ChEBI" id="CHEBI:18408"/>
        <dbReference type="ChEBI" id="CHEBI:30616"/>
        <dbReference type="ChEBI" id="CHEBI:57692"/>
        <dbReference type="ChEBI" id="CHEBI:58307"/>
        <dbReference type="EC" id="2.5.1.17"/>
    </reaction>
</comment>
<proteinExistence type="inferred from homology"/>
<organism evidence="11 12">
    <name type="scientific">Gemmatimonas aurantiaca</name>
    <dbReference type="NCBI Taxonomy" id="173480"/>
    <lineage>
        <taxon>Bacteria</taxon>
        <taxon>Pseudomonadati</taxon>
        <taxon>Gemmatimonadota</taxon>
        <taxon>Gemmatimonadia</taxon>
        <taxon>Gemmatimonadales</taxon>
        <taxon>Gemmatimonadaceae</taxon>
        <taxon>Gemmatimonas</taxon>
    </lineage>
</organism>
<dbReference type="NCBIfam" id="NF004637">
    <property type="entry name" value="PRK05986.1"/>
    <property type="match status" value="1"/>
</dbReference>
<dbReference type="PANTHER" id="PTHR46638">
    <property type="entry name" value="CORRINOID ADENOSYLTRANSFERASE"/>
    <property type="match status" value="1"/>
</dbReference>
<dbReference type="InterPro" id="IPR003724">
    <property type="entry name" value="CblAdoTrfase_CobA"/>
</dbReference>
<dbReference type="GO" id="GO:0009236">
    <property type="term" value="P:cobalamin biosynthetic process"/>
    <property type="evidence" value="ECO:0007669"/>
    <property type="project" value="InterPro"/>
</dbReference>
<dbReference type="Pfam" id="PF02572">
    <property type="entry name" value="CobA_CobO_BtuR"/>
    <property type="match status" value="1"/>
</dbReference>
<evidence type="ECO:0000256" key="5">
    <source>
        <dbReference type="ARBA" id="ARBA00031529"/>
    </source>
</evidence>
<dbReference type="GO" id="GO:0005524">
    <property type="term" value="F:ATP binding"/>
    <property type="evidence" value="ECO:0007669"/>
    <property type="project" value="InterPro"/>
</dbReference>
<dbReference type="Gene3D" id="3.40.50.300">
    <property type="entry name" value="P-loop containing nucleotide triphosphate hydrolases"/>
    <property type="match status" value="1"/>
</dbReference>
<protein>
    <recommendedName>
        <fullName evidence="3">corrinoid adenosyltransferase</fullName>
        <ecNumber evidence="3">2.5.1.17</ecNumber>
    </recommendedName>
    <alternativeName>
        <fullName evidence="5">Cob(II)alamin adenosyltransferase</fullName>
    </alternativeName>
    <alternativeName>
        <fullName evidence="7">Cob(II)yrinic acid a,c-diamide adenosyltransferase</fullName>
    </alternativeName>
    <alternativeName>
        <fullName evidence="6">Cobinamide/cobalamin adenosyltransferase</fullName>
    </alternativeName>
</protein>
<keyword evidence="11" id="KW-0808">Transferase</keyword>
<reference evidence="11 12" key="1">
    <citation type="journal article" date="2018" name="Nat. Biotechnol.">
        <title>A standardized bacterial taxonomy based on genome phylogeny substantially revises the tree of life.</title>
        <authorList>
            <person name="Parks D.H."/>
            <person name="Chuvochina M."/>
            <person name="Waite D.W."/>
            <person name="Rinke C."/>
            <person name="Skarshewski A."/>
            <person name="Chaumeil P.A."/>
            <person name="Hugenholtz P."/>
        </authorList>
    </citation>
    <scope>NUCLEOTIDE SEQUENCE [LARGE SCALE GENOMIC DNA]</scope>
    <source>
        <strain evidence="11">UBA8844</strain>
    </source>
</reference>
<comment type="pathway">
    <text evidence="1">Cofactor biosynthesis; adenosylcobalamin biosynthesis; adenosylcobalamin from cob(II)yrinate a,c-diamide: step 2/7.</text>
</comment>
<comment type="function">
    <text evidence="4">Required for both de novo synthesis of the corrin ring for the assimilation of exogenous corrinoids. Participates in the adenosylation of a variety of incomplete and complete corrinoids.</text>
</comment>
<dbReference type="InterPro" id="IPR027417">
    <property type="entry name" value="P-loop_NTPase"/>
</dbReference>
<evidence type="ECO:0000256" key="10">
    <source>
        <dbReference type="SAM" id="MobiDB-lite"/>
    </source>
</evidence>
<dbReference type="GO" id="GO:0008817">
    <property type="term" value="F:corrinoid adenosyltransferase activity"/>
    <property type="evidence" value="ECO:0007669"/>
    <property type="project" value="UniProtKB-EC"/>
</dbReference>
<evidence type="ECO:0000256" key="3">
    <source>
        <dbReference type="ARBA" id="ARBA00012454"/>
    </source>
</evidence>
<evidence type="ECO:0000256" key="9">
    <source>
        <dbReference type="ARBA" id="ARBA00048692"/>
    </source>
</evidence>
<dbReference type="Proteomes" id="UP000264071">
    <property type="component" value="Unassembled WGS sequence"/>
</dbReference>
<dbReference type="EC" id="2.5.1.17" evidence="3"/>
<evidence type="ECO:0000313" key="11">
    <source>
        <dbReference type="EMBL" id="HCT58564.1"/>
    </source>
</evidence>
<evidence type="ECO:0000256" key="7">
    <source>
        <dbReference type="ARBA" id="ARBA00033354"/>
    </source>
</evidence>
<comment type="catalytic activity">
    <reaction evidence="8">
        <text>2 cob(II)yrinate a,c diamide + reduced [electron-transfer flavoprotein] + 2 ATP = 2 adenosylcob(III)yrinate a,c-diamide + 2 triphosphate + oxidized [electron-transfer flavoprotein] + 3 H(+)</text>
        <dbReference type="Rhea" id="RHEA:11528"/>
        <dbReference type="Rhea" id="RHEA-COMP:10685"/>
        <dbReference type="Rhea" id="RHEA-COMP:10686"/>
        <dbReference type="ChEBI" id="CHEBI:15378"/>
        <dbReference type="ChEBI" id="CHEBI:18036"/>
        <dbReference type="ChEBI" id="CHEBI:30616"/>
        <dbReference type="ChEBI" id="CHEBI:57692"/>
        <dbReference type="ChEBI" id="CHEBI:58307"/>
        <dbReference type="ChEBI" id="CHEBI:58503"/>
        <dbReference type="ChEBI" id="CHEBI:58537"/>
        <dbReference type="EC" id="2.5.1.17"/>
    </reaction>
</comment>
<feature type="region of interest" description="Disordered" evidence="10">
    <location>
        <begin position="90"/>
        <end position="109"/>
    </location>
</feature>
<evidence type="ECO:0000256" key="1">
    <source>
        <dbReference type="ARBA" id="ARBA00005121"/>
    </source>
</evidence>
<dbReference type="AlphaFoldDB" id="A0A3D4VCJ7"/>
<dbReference type="SUPFAM" id="SSF52540">
    <property type="entry name" value="P-loop containing nucleoside triphosphate hydrolases"/>
    <property type="match status" value="1"/>
</dbReference>
<dbReference type="PANTHER" id="PTHR46638:SF1">
    <property type="entry name" value="CORRINOID ADENOSYLTRANSFERASE"/>
    <property type="match status" value="1"/>
</dbReference>
<evidence type="ECO:0000256" key="6">
    <source>
        <dbReference type="ARBA" id="ARBA00033334"/>
    </source>
</evidence>